<dbReference type="InParanoid" id="Q89GP6"/>
<evidence type="ECO:0000259" key="5">
    <source>
        <dbReference type="Pfam" id="PF07940"/>
    </source>
</evidence>
<evidence type="ECO:0000256" key="1">
    <source>
        <dbReference type="ARBA" id="ARBA00004418"/>
    </source>
</evidence>
<proteinExistence type="predicted"/>
<evidence type="ECO:0000313" key="8">
    <source>
        <dbReference type="Proteomes" id="UP000002526"/>
    </source>
</evidence>
<protein>
    <submittedName>
        <fullName evidence="7">Blr6299 protein</fullName>
    </submittedName>
</protein>
<dbReference type="GO" id="GO:0016829">
    <property type="term" value="F:lyase activity"/>
    <property type="evidence" value="ECO:0007669"/>
    <property type="project" value="UniProtKB-KW"/>
</dbReference>
<evidence type="ECO:0000259" key="6">
    <source>
        <dbReference type="Pfam" id="PF16889"/>
    </source>
</evidence>
<evidence type="ECO:0000313" key="7">
    <source>
        <dbReference type="EMBL" id="BAC51564.1"/>
    </source>
</evidence>
<dbReference type="InterPro" id="IPR012480">
    <property type="entry name" value="Hepar_II_III_C"/>
</dbReference>
<dbReference type="EnsemblBacteria" id="BAC51564">
    <property type="protein sequence ID" value="BAC51564"/>
    <property type="gene ID" value="BAC51564"/>
</dbReference>
<sequence length="646" mass="70146">MSTSEIVHRVVETAAKQIGRRHSGGWDRIEPFGPLAAIPGVGARILTLPSDLLALIASEADRVRAGNFDLLGARWPTPSAIPPNPSFWRIDPEDGEPFPQWDAYTFDISFRHGINTREMKRVWELNRLQFLVPLAAEAVLENSNASMLLTGMIGSWMAGNPPFRGPTWTSGIELALRVISVAMALSIVGIDSLDSVARRAALRFFFAHVDWIRRFPSLNSSANNHRIAELAGLIVGSIMAPGFPGAVALRENSWRALLAEIDQQLYPDGVGAEQAAGYSAFSIELLLVAATALGREHSLPATTVERLSAWAEHSLWLMDTGAKVPAIGDFDDCRAIATTQAPEPRYVASIVAAVSHCVGRQHLAPPAKDPSIRDAILGSAKASPRQLVGVRSFPNGGYSVIRSKQKDPVVLTFDHGPIGYLSIAAHGHADALSIWLSVGDQPVIVDAGTYLYHSSRDLRDLFRDTAVHNTLRLDGIGSSRPSGPFNWGSKANTRLISSEDTPVARIVAEHDGYLAQCGVKHQRTVEFDGSSRFTIIDELLEGPTDRRATVSFLLDPACRSTVDPDRCGVSITCKDLQIIRIVSAGPLRPRVVRGDEATELGWFSPSFGIRLPTDQILFEGHLDGPSTITIGLLKSVTMPRRRETSA</sequence>
<dbReference type="GeneID" id="46493285"/>
<dbReference type="HOGENOM" id="CLU_022012_0_1_5"/>
<dbReference type="Pfam" id="PF16889">
    <property type="entry name" value="Hepar_II_III_N"/>
    <property type="match status" value="1"/>
</dbReference>
<dbReference type="OrthoDB" id="9763014at2"/>
<dbReference type="KEGG" id="bja:blr6299"/>
<dbReference type="Gene3D" id="2.70.98.70">
    <property type="match status" value="1"/>
</dbReference>
<evidence type="ECO:0000256" key="3">
    <source>
        <dbReference type="ARBA" id="ARBA00022764"/>
    </source>
</evidence>
<dbReference type="SUPFAM" id="SSF48230">
    <property type="entry name" value="Chondroitin AC/alginate lyase"/>
    <property type="match status" value="1"/>
</dbReference>
<dbReference type="PANTHER" id="PTHR39210:SF1">
    <property type="entry name" value="HEPARIN-SULFATE LYASE"/>
    <property type="match status" value="1"/>
</dbReference>
<accession>Q89GP6</accession>
<keyword evidence="2" id="KW-0732">Signal</keyword>
<evidence type="ECO:0000256" key="2">
    <source>
        <dbReference type="ARBA" id="ARBA00022729"/>
    </source>
</evidence>
<organism evidence="7 8">
    <name type="scientific">Bradyrhizobium diazoefficiens (strain JCM 10833 / BCRC 13528 / IAM 13628 / NBRC 14792 / USDA 110)</name>
    <dbReference type="NCBI Taxonomy" id="224911"/>
    <lineage>
        <taxon>Bacteria</taxon>
        <taxon>Pseudomonadati</taxon>
        <taxon>Pseudomonadota</taxon>
        <taxon>Alphaproteobacteria</taxon>
        <taxon>Hyphomicrobiales</taxon>
        <taxon>Nitrobacteraceae</taxon>
        <taxon>Bradyrhizobium</taxon>
    </lineage>
</organism>
<feature type="domain" description="Heparinase II/III-like C-terminal" evidence="5">
    <location>
        <begin position="389"/>
        <end position="629"/>
    </location>
</feature>
<dbReference type="InterPro" id="IPR008929">
    <property type="entry name" value="Chondroitin_lyas"/>
</dbReference>
<keyword evidence="4" id="KW-0456">Lyase</keyword>
<dbReference type="Proteomes" id="UP000002526">
    <property type="component" value="Chromosome"/>
</dbReference>
<comment type="subcellular location">
    <subcellularLocation>
        <location evidence="1">Periplasm</location>
    </subcellularLocation>
</comment>
<evidence type="ECO:0000256" key="4">
    <source>
        <dbReference type="ARBA" id="ARBA00023239"/>
    </source>
</evidence>
<keyword evidence="8" id="KW-1185">Reference proteome</keyword>
<reference evidence="8" key="1">
    <citation type="journal article" date="2002" name="DNA Res.">
        <title>Complete genomic sequence of nitrogen-fixing symbiotic bacterium Bradyrhizobium japonicum USDA110.</title>
        <authorList>
            <person name="Kaneko T."/>
            <person name="Nakamura Y."/>
            <person name="Sato S."/>
            <person name="Minamisawa K."/>
            <person name="Uchiumi T."/>
            <person name="Sasamoto S."/>
            <person name="Watanabe A."/>
            <person name="Idesawa K."/>
            <person name="Iriguchi M."/>
            <person name="Kawashima K."/>
            <person name="Kohara M."/>
            <person name="Matsumoto M."/>
            <person name="Shimpo S."/>
            <person name="Tsuruoka H."/>
            <person name="Wada T."/>
            <person name="Yamada M."/>
            <person name="Tabata S."/>
        </authorList>
    </citation>
    <scope>NUCLEOTIDE SEQUENCE [LARGE SCALE GENOMIC DNA]</scope>
    <source>
        <strain evidence="8">JCM 10833 / BCRC 13528 / IAM 13628 / NBRC 14792 / USDA 110</strain>
    </source>
</reference>
<feature type="domain" description="Heparin-sulfate lyase N-terminal" evidence="6">
    <location>
        <begin position="107"/>
        <end position="329"/>
    </location>
</feature>
<name>Q89GP6_BRADU</name>
<gene>
    <name evidence="7" type="ordered locus">blr6299</name>
</gene>
<dbReference type="Gene3D" id="1.50.10.100">
    <property type="entry name" value="Chondroitin AC/alginate lyase"/>
    <property type="match status" value="1"/>
</dbReference>
<dbReference type="GO" id="GO:0042597">
    <property type="term" value="C:periplasmic space"/>
    <property type="evidence" value="ECO:0007669"/>
    <property type="project" value="UniProtKB-SubCell"/>
</dbReference>
<dbReference type="RefSeq" id="WP_011089039.1">
    <property type="nucleotide sequence ID" value="NC_004463.1"/>
</dbReference>
<keyword evidence="3" id="KW-0574">Periplasm</keyword>
<dbReference type="PATRIC" id="fig|224911.5.peg.6439"/>
<dbReference type="InterPro" id="IPR031680">
    <property type="entry name" value="Hepar_II_III_N"/>
</dbReference>
<dbReference type="eggNOG" id="COG5360">
    <property type="taxonomic scope" value="Bacteria"/>
</dbReference>
<dbReference type="PANTHER" id="PTHR39210">
    <property type="entry name" value="HEPARIN-SULFATE LYASE"/>
    <property type="match status" value="1"/>
</dbReference>
<dbReference type="Pfam" id="PF07940">
    <property type="entry name" value="Hepar_II_III_C"/>
    <property type="match status" value="1"/>
</dbReference>
<dbReference type="AlphaFoldDB" id="Q89GP6"/>
<dbReference type="EMBL" id="BA000040">
    <property type="protein sequence ID" value="BAC51564.1"/>
    <property type="molecule type" value="Genomic_DNA"/>
</dbReference>